<reference evidence="1 2" key="1">
    <citation type="journal article" date="2018" name="Sci. Rep.">
        <title>Genomic signatures of local adaptation to the degree of environmental predictability in rotifers.</title>
        <authorList>
            <person name="Franch-Gras L."/>
            <person name="Hahn C."/>
            <person name="Garcia-Roger E.M."/>
            <person name="Carmona M.J."/>
            <person name="Serra M."/>
            <person name="Gomez A."/>
        </authorList>
    </citation>
    <scope>NUCLEOTIDE SEQUENCE [LARGE SCALE GENOMIC DNA]</scope>
    <source>
        <strain evidence="1">HYR1</strain>
    </source>
</reference>
<accession>A0A3M7TA34</accession>
<comment type="caution">
    <text evidence="1">The sequence shown here is derived from an EMBL/GenBank/DDBJ whole genome shotgun (WGS) entry which is preliminary data.</text>
</comment>
<gene>
    <name evidence="1" type="ORF">BpHYR1_005866</name>
</gene>
<keyword evidence="2" id="KW-1185">Reference proteome</keyword>
<dbReference type="Proteomes" id="UP000276133">
    <property type="component" value="Unassembled WGS sequence"/>
</dbReference>
<evidence type="ECO:0000313" key="1">
    <source>
        <dbReference type="EMBL" id="RNA44787.1"/>
    </source>
</evidence>
<sequence length="109" mass="13130">MQNSCMDSYTEKKLGREAELYICDSLKYCMIKEQLQDIDFFFSCVLSIDELQSLIFHYFWVDWQFLFVGMQESDDNDIYIIFKKFKVLLLEIKYLYCLSTNTFIIIAAY</sequence>
<organism evidence="1 2">
    <name type="scientific">Brachionus plicatilis</name>
    <name type="common">Marine rotifer</name>
    <name type="synonym">Brachionus muelleri</name>
    <dbReference type="NCBI Taxonomy" id="10195"/>
    <lineage>
        <taxon>Eukaryota</taxon>
        <taxon>Metazoa</taxon>
        <taxon>Spiralia</taxon>
        <taxon>Gnathifera</taxon>
        <taxon>Rotifera</taxon>
        <taxon>Eurotatoria</taxon>
        <taxon>Monogononta</taxon>
        <taxon>Pseudotrocha</taxon>
        <taxon>Ploima</taxon>
        <taxon>Brachionidae</taxon>
        <taxon>Brachionus</taxon>
    </lineage>
</organism>
<dbReference type="EMBL" id="REGN01000059">
    <property type="protein sequence ID" value="RNA44787.1"/>
    <property type="molecule type" value="Genomic_DNA"/>
</dbReference>
<dbReference type="AlphaFoldDB" id="A0A3M7TA34"/>
<proteinExistence type="predicted"/>
<evidence type="ECO:0000313" key="2">
    <source>
        <dbReference type="Proteomes" id="UP000276133"/>
    </source>
</evidence>
<name>A0A3M7TA34_BRAPC</name>
<protein>
    <submittedName>
        <fullName evidence="1">Uncharacterized protein</fullName>
    </submittedName>
</protein>